<gene>
    <name evidence="3" type="ORF">ACFSX4_10120</name>
</gene>
<feature type="compositionally biased region" description="Polar residues" evidence="1">
    <location>
        <begin position="220"/>
        <end position="231"/>
    </location>
</feature>
<organism evidence="3 4">
    <name type="scientific">Corticicoccus populi</name>
    <dbReference type="NCBI Taxonomy" id="1812821"/>
    <lineage>
        <taxon>Bacteria</taxon>
        <taxon>Bacillati</taxon>
        <taxon>Bacillota</taxon>
        <taxon>Bacilli</taxon>
        <taxon>Bacillales</taxon>
        <taxon>Staphylococcaceae</taxon>
        <taxon>Corticicoccus</taxon>
    </lineage>
</organism>
<feature type="compositionally biased region" description="Polar residues" evidence="1">
    <location>
        <begin position="238"/>
        <end position="248"/>
    </location>
</feature>
<feature type="transmembrane region" description="Helical" evidence="2">
    <location>
        <begin position="409"/>
        <end position="442"/>
    </location>
</feature>
<dbReference type="InterPro" id="IPR005625">
    <property type="entry name" value="PepSY-ass_TM"/>
</dbReference>
<dbReference type="PANTHER" id="PTHR34219:SF1">
    <property type="entry name" value="PEPSY DOMAIN-CONTAINING PROTEIN"/>
    <property type="match status" value="1"/>
</dbReference>
<feature type="transmembrane region" description="Helical" evidence="2">
    <location>
        <begin position="136"/>
        <end position="160"/>
    </location>
</feature>
<protein>
    <submittedName>
        <fullName evidence="3">PepSY-associated TM helix domain-containing protein</fullName>
    </submittedName>
</protein>
<keyword evidence="2" id="KW-0812">Transmembrane</keyword>
<dbReference type="RefSeq" id="WP_377774206.1">
    <property type="nucleotide sequence ID" value="NZ_JBHUOQ010000004.1"/>
</dbReference>
<feature type="transmembrane region" description="Helical" evidence="2">
    <location>
        <begin position="12"/>
        <end position="36"/>
    </location>
</feature>
<dbReference type="Proteomes" id="UP001597519">
    <property type="component" value="Unassembled WGS sequence"/>
</dbReference>
<dbReference type="PANTHER" id="PTHR34219">
    <property type="entry name" value="IRON-REGULATED INNER MEMBRANE PROTEIN-RELATED"/>
    <property type="match status" value="1"/>
</dbReference>
<feature type="region of interest" description="Disordered" evidence="1">
    <location>
        <begin position="219"/>
        <end position="270"/>
    </location>
</feature>
<evidence type="ECO:0000256" key="1">
    <source>
        <dbReference type="SAM" id="MobiDB-lite"/>
    </source>
</evidence>
<accession>A0ABW5WY11</accession>
<reference evidence="4" key="1">
    <citation type="journal article" date="2019" name="Int. J. Syst. Evol. Microbiol.">
        <title>The Global Catalogue of Microorganisms (GCM) 10K type strain sequencing project: providing services to taxonomists for standard genome sequencing and annotation.</title>
        <authorList>
            <consortium name="The Broad Institute Genomics Platform"/>
            <consortium name="The Broad Institute Genome Sequencing Center for Infectious Disease"/>
            <person name="Wu L."/>
            <person name="Ma J."/>
        </authorList>
    </citation>
    <scope>NUCLEOTIDE SEQUENCE [LARGE SCALE GENOMIC DNA]</scope>
    <source>
        <strain evidence="4">KCTC 33575</strain>
    </source>
</reference>
<keyword evidence="2" id="KW-1133">Transmembrane helix</keyword>
<evidence type="ECO:0000313" key="4">
    <source>
        <dbReference type="Proteomes" id="UP001597519"/>
    </source>
</evidence>
<comment type="caution">
    <text evidence="3">The sequence shown here is derived from an EMBL/GenBank/DDBJ whole genome shotgun (WGS) entry which is preliminary data.</text>
</comment>
<keyword evidence="2" id="KW-0472">Membrane</keyword>
<evidence type="ECO:0000313" key="3">
    <source>
        <dbReference type="EMBL" id="MFD2830815.1"/>
    </source>
</evidence>
<name>A0ABW5WY11_9STAP</name>
<dbReference type="Pfam" id="PF03929">
    <property type="entry name" value="PepSY_TM"/>
    <property type="match status" value="1"/>
</dbReference>
<keyword evidence="4" id="KW-1185">Reference proteome</keyword>
<feature type="transmembrane region" description="Helical" evidence="2">
    <location>
        <begin position="370"/>
        <end position="388"/>
    </location>
</feature>
<dbReference type="EMBL" id="JBHUOQ010000004">
    <property type="protein sequence ID" value="MFD2830815.1"/>
    <property type="molecule type" value="Genomic_DNA"/>
</dbReference>
<sequence length="447" mass="50314">MKINYNPFQRLHVYAAFFITPLLITLTVSGIGYLFYNEVEDVIYEDMFFGESGETYQTLDEGIESVQHAHHGLSISRISLMGEEYNNRVTLADAEGNQTYVFLDDNNQIVGSQDANYTYSNMTREFHSSLMTGNTFINYLVELTACWTLFMIISGCYMVIKKKLLSNKSKKFKFQKLHGVLGLIIAIPLSIFIITGLPWSGFTGAQIYKLSENVPEWGNTELSVNPPNSDVNEIPWATRSSNSPVSDQANDEEDSEHAGHHGDSGGMTDIPYQLDVEEVQTLALEEDLSYPFSIVYPSDEEGVFTVSKGSNSGITGLDVSPYEETTVYFDQYSGEVLGQISFEDYGLIGKWFTWGIPLHEGHLFGWPNKVLNLAVCLAFLSTIFFGFYSMVKRSKEFKNVFPKRTNKPLSWGTVLVLAFLGVLMPLFGISLIVIAIIEFILIKRKRN</sequence>
<feature type="transmembrane region" description="Helical" evidence="2">
    <location>
        <begin position="180"/>
        <end position="199"/>
    </location>
</feature>
<proteinExistence type="predicted"/>
<evidence type="ECO:0000256" key="2">
    <source>
        <dbReference type="SAM" id="Phobius"/>
    </source>
</evidence>